<reference evidence="1" key="1">
    <citation type="submission" date="2022-11" db="UniProtKB">
        <authorList>
            <consortium name="EnsemblMetazoa"/>
        </authorList>
    </citation>
    <scope>IDENTIFICATION</scope>
</reference>
<sequence>MDRQTTGQLFAGAPTTRGLLRHMGVGSGSGELEIQIIRALLEKFKCIYNLVIEPSTYQIDLYKKLVRNNKELSAAVEFDWRQQTLEDYIASDDGRGRGEFDVITSVHTIYYGGPMEYNVPYLFDLLAEGGVLAIVLLSDTDSLSQVQRHFLSPSIAGYRYYTKQKLQSFLTTSNVSHQTIDVPRFNIDVTPCFDYSSKEGSLLVVGKATYSINKKYRQKI</sequence>
<dbReference type="SUPFAM" id="SSF53335">
    <property type="entry name" value="S-adenosyl-L-methionine-dependent methyltransferases"/>
    <property type="match status" value="1"/>
</dbReference>
<dbReference type="InterPro" id="IPR029063">
    <property type="entry name" value="SAM-dependent_MTases_sf"/>
</dbReference>
<proteinExistence type="predicted"/>
<dbReference type="Proteomes" id="UP000887568">
    <property type="component" value="Unplaced"/>
</dbReference>
<organism evidence="1 2">
    <name type="scientific">Patiria miniata</name>
    <name type="common">Bat star</name>
    <name type="synonym">Asterina miniata</name>
    <dbReference type="NCBI Taxonomy" id="46514"/>
    <lineage>
        <taxon>Eukaryota</taxon>
        <taxon>Metazoa</taxon>
        <taxon>Echinodermata</taxon>
        <taxon>Eleutherozoa</taxon>
        <taxon>Asterozoa</taxon>
        <taxon>Asteroidea</taxon>
        <taxon>Valvatacea</taxon>
        <taxon>Valvatida</taxon>
        <taxon>Asterinidae</taxon>
        <taxon>Patiria</taxon>
    </lineage>
</organism>
<dbReference type="RefSeq" id="XP_038048211.1">
    <property type="nucleotide sequence ID" value="XM_038192283.1"/>
</dbReference>
<evidence type="ECO:0000313" key="1">
    <source>
        <dbReference type="EnsemblMetazoa" id="XP_038048211.1"/>
    </source>
</evidence>
<accession>A0A913ZB07</accession>
<dbReference type="EnsemblMetazoa" id="XM_038192283.1">
    <property type="protein sequence ID" value="XP_038048211.1"/>
    <property type="gene ID" value="LOC119722237"/>
</dbReference>
<dbReference type="OrthoDB" id="5984880at2759"/>
<name>A0A913ZB07_PATMI</name>
<dbReference type="Gene3D" id="3.40.50.150">
    <property type="entry name" value="Vaccinia Virus protein VP39"/>
    <property type="match status" value="1"/>
</dbReference>
<dbReference type="GeneID" id="119722237"/>
<dbReference type="AlphaFoldDB" id="A0A913ZB07"/>
<protein>
    <submittedName>
        <fullName evidence="1">Uncharacterized protein</fullName>
    </submittedName>
</protein>
<evidence type="ECO:0000313" key="2">
    <source>
        <dbReference type="Proteomes" id="UP000887568"/>
    </source>
</evidence>
<keyword evidence="2" id="KW-1185">Reference proteome</keyword>